<reference evidence="1" key="2">
    <citation type="submission" date="2023-02" db="EMBL/GenBank/DDBJ databases">
        <authorList>
            <consortium name="DOE Joint Genome Institute"/>
            <person name="Mondo S.J."/>
            <person name="Chang Y."/>
            <person name="Wang Y."/>
            <person name="Ahrendt S."/>
            <person name="Andreopoulos W."/>
            <person name="Barry K."/>
            <person name="Beard J."/>
            <person name="Benny G.L."/>
            <person name="Blankenship S."/>
            <person name="Bonito G."/>
            <person name="Cuomo C."/>
            <person name="Desiro A."/>
            <person name="Gervers K.A."/>
            <person name="Hundley H."/>
            <person name="Kuo A."/>
            <person name="LaButti K."/>
            <person name="Lang B.F."/>
            <person name="Lipzen A."/>
            <person name="O'Donnell K."/>
            <person name="Pangilinan J."/>
            <person name="Reynolds N."/>
            <person name="Sandor L."/>
            <person name="Smith M.W."/>
            <person name="Tsang A."/>
            <person name="Grigoriev I.V."/>
            <person name="Stajich J.E."/>
            <person name="Spatafora J.W."/>
        </authorList>
    </citation>
    <scope>NUCLEOTIDE SEQUENCE</scope>
    <source>
        <strain evidence="1">RSA 2281</strain>
    </source>
</reference>
<organism evidence="1 2">
    <name type="scientific">Phascolomyces articulosus</name>
    <dbReference type="NCBI Taxonomy" id="60185"/>
    <lineage>
        <taxon>Eukaryota</taxon>
        <taxon>Fungi</taxon>
        <taxon>Fungi incertae sedis</taxon>
        <taxon>Mucoromycota</taxon>
        <taxon>Mucoromycotina</taxon>
        <taxon>Mucoromycetes</taxon>
        <taxon>Mucorales</taxon>
        <taxon>Lichtheimiaceae</taxon>
        <taxon>Phascolomyces</taxon>
    </lineage>
</organism>
<sequence>MEQYLGLPDDFEFKGTTDSQLRLLYAQSKGTTAFDFLQQQTQKENGRRNAPEHEHNLEIVENILLDRLKDVLSELKKKTEYHAVVLLYSDRKDARKNGVLPNSEAGEVAEKGMIGATFQNIMSSERNIPAKKRRVEHSRIEMISKHMREQYSKITDSGSSQFPWGEFKRCPSTDYPNVPCYIYEDKRVALIGYDFGADKKTGQISNSAIRPNNLSAWQQQSLANAIEKETVQLVETEKLDEALPLHVLPDITL</sequence>
<comment type="caution">
    <text evidence="1">The sequence shown here is derived from an EMBL/GenBank/DDBJ whole genome shotgun (WGS) entry which is preliminary data.</text>
</comment>
<proteinExistence type="predicted"/>
<evidence type="ECO:0000313" key="1">
    <source>
        <dbReference type="EMBL" id="KAI9271957.1"/>
    </source>
</evidence>
<name>A0AAD5K705_9FUNG</name>
<evidence type="ECO:0000313" key="2">
    <source>
        <dbReference type="Proteomes" id="UP001209540"/>
    </source>
</evidence>
<dbReference type="Proteomes" id="UP001209540">
    <property type="component" value="Unassembled WGS sequence"/>
</dbReference>
<dbReference type="AlphaFoldDB" id="A0AAD5K705"/>
<dbReference type="EMBL" id="JAIXMP010000006">
    <property type="protein sequence ID" value="KAI9271957.1"/>
    <property type="molecule type" value="Genomic_DNA"/>
</dbReference>
<accession>A0AAD5K705</accession>
<keyword evidence="2" id="KW-1185">Reference proteome</keyword>
<gene>
    <name evidence="1" type="ORF">BDA99DRAFT_534427</name>
</gene>
<protein>
    <submittedName>
        <fullName evidence="1">Uncharacterized protein</fullName>
    </submittedName>
</protein>
<reference evidence="1" key="1">
    <citation type="journal article" date="2022" name="IScience">
        <title>Evolution of zygomycete secretomes and the origins of terrestrial fungal ecologies.</title>
        <authorList>
            <person name="Chang Y."/>
            <person name="Wang Y."/>
            <person name="Mondo S."/>
            <person name="Ahrendt S."/>
            <person name="Andreopoulos W."/>
            <person name="Barry K."/>
            <person name="Beard J."/>
            <person name="Benny G.L."/>
            <person name="Blankenship S."/>
            <person name="Bonito G."/>
            <person name="Cuomo C."/>
            <person name="Desiro A."/>
            <person name="Gervers K.A."/>
            <person name="Hundley H."/>
            <person name="Kuo A."/>
            <person name="LaButti K."/>
            <person name="Lang B.F."/>
            <person name="Lipzen A."/>
            <person name="O'Donnell K."/>
            <person name="Pangilinan J."/>
            <person name="Reynolds N."/>
            <person name="Sandor L."/>
            <person name="Smith M.E."/>
            <person name="Tsang A."/>
            <person name="Grigoriev I.V."/>
            <person name="Stajich J.E."/>
            <person name="Spatafora J.W."/>
        </authorList>
    </citation>
    <scope>NUCLEOTIDE SEQUENCE</scope>
    <source>
        <strain evidence="1">RSA 2281</strain>
    </source>
</reference>